<proteinExistence type="predicted"/>
<accession>A0ABP0ZS24</accession>
<dbReference type="Proteomes" id="UP001497383">
    <property type="component" value="Chromosome 5"/>
</dbReference>
<evidence type="ECO:0000313" key="2">
    <source>
        <dbReference type="Proteomes" id="UP001497383"/>
    </source>
</evidence>
<gene>
    <name evidence="1" type="ORF">LODBEIA_P41150</name>
</gene>
<reference evidence="1 2" key="1">
    <citation type="submission" date="2024-03" db="EMBL/GenBank/DDBJ databases">
        <authorList>
            <person name="Brejova B."/>
        </authorList>
    </citation>
    <scope>NUCLEOTIDE SEQUENCE [LARGE SCALE GENOMIC DNA]</scope>
    <source>
        <strain evidence="1 2">CBS 14171</strain>
    </source>
</reference>
<sequence>MSSVKFKLKQHSRALLFTQPVIDLAQTQQSIKSLPNFKSKLRAYYKRFYKLRKFEIPRHLRSTSDIPNQETDLDSYAYVAFVRRQFQHHSYNTKRQKFLNLEPLDDSQLEERMANTLAFVFNHSVGSTSDFSDELVVTVEDEIKSRVDTVETGILATLMRMDYDAPAEIKYDFQFRWVDEYRKKMSPQGTGLQIQNRIQIKTKNEGVLDDYTLIKYFMHGETVMRLNESMKLCLW</sequence>
<name>A0ABP0ZS24_9ASCO</name>
<dbReference type="RefSeq" id="XP_066831053.1">
    <property type="nucleotide sequence ID" value="XM_066974301.1"/>
</dbReference>
<dbReference type="EMBL" id="OZ022409">
    <property type="protein sequence ID" value="CAK9440015.1"/>
    <property type="molecule type" value="Genomic_DNA"/>
</dbReference>
<keyword evidence="2" id="KW-1185">Reference proteome</keyword>
<organism evidence="1 2">
    <name type="scientific">Lodderomyces beijingensis</name>
    <dbReference type="NCBI Taxonomy" id="1775926"/>
    <lineage>
        <taxon>Eukaryota</taxon>
        <taxon>Fungi</taxon>
        <taxon>Dikarya</taxon>
        <taxon>Ascomycota</taxon>
        <taxon>Saccharomycotina</taxon>
        <taxon>Pichiomycetes</taxon>
        <taxon>Debaryomycetaceae</taxon>
        <taxon>Candida/Lodderomyces clade</taxon>
        <taxon>Lodderomyces</taxon>
    </lineage>
</organism>
<evidence type="ECO:0000313" key="1">
    <source>
        <dbReference type="EMBL" id="CAK9440015.1"/>
    </source>
</evidence>
<protein>
    <submittedName>
        <fullName evidence="1">Uncharacterized protein</fullName>
    </submittedName>
</protein>
<dbReference type="GeneID" id="92209311"/>